<proteinExistence type="predicted"/>
<reference evidence="2" key="1">
    <citation type="journal article" date="2014" name="Nat. Genet.">
        <title>Genome of the human hookworm Necator americanus.</title>
        <authorList>
            <person name="Tang Y.T."/>
            <person name="Gao X."/>
            <person name="Rosa B.A."/>
            <person name="Abubucker S."/>
            <person name="Hallsworth-Pepin K."/>
            <person name="Martin J."/>
            <person name="Tyagi R."/>
            <person name="Heizer E."/>
            <person name="Zhang X."/>
            <person name="Bhonagiri-Palsikar V."/>
            <person name="Minx P."/>
            <person name="Warren W.C."/>
            <person name="Wang Q."/>
            <person name="Zhan B."/>
            <person name="Hotez P.J."/>
            <person name="Sternberg P.W."/>
            <person name="Dougall A."/>
            <person name="Gaze S.T."/>
            <person name="Mulvenna J."/>
            <person name="Sotillo J."/>
            <person name="Ranganathan S."/>
            <person name="Rabelo E.M."/>
            <person name="Wilson R.K."/>
            <person name="Felgner P.L."/>
            <person name="Bethony J."/>
            <person name="Hawdon J.M."/>
            <person name="Gasser R.B."/>
            <person name="Loukas A."/>
            <person name="Mitreva M."/>
        </authorList>
    </citation>
    <scope>NUCLEOTIDE SEQUENCE [LARGE SCALE GENOMIC DNA]</scope>
</reference>
<protein>
    <submittedName>
        <fullName evidence="1">Uncharacterized protein</fullName>
    </submittedName>
</protein>
<accession>W2T5A2</accession>
<gene>
    <name evidence="1" type="ORF">NECAME_03514</name>
</gene>
<keyword evidence="2" id="KW-1185">Reference proteome</keyword>
<name>W2T5A2_NECAM</name>
<dbReference type="KEGG" id="nai:NECAME_03514"/>
<dbReference type="AlphaFoldDB" id="W2T5A2"/>
<dbReference type="Proteomes" id="UP000053676">
    <property type="component" value="Unassembled WGS sequence"/>
</dbReference>
<organism evidence="1 2">
    <name type="scientific">Necator americanus</name>
    <name type="common">Human hookworm</name>
    <dbReference type="NCBI Taxonomy" id="51031"/>
    <lineage>
        <taxon>Eukaryota</taxon>
        <taxon>Metazoa</taxon>
        <taxon>Ecdysozoa</taxon>
        <taxon>Nematoda</taxon>
        <taxon>Chromadorea</taxon>
        <taxon>Rhabditida</taxon>
        <taxon>Rhabditina</taxon>
        <taxon>Rhabditomorpha</taxon>
        <taxon>Strongyloidea</taxon>
        <taxon>Ancylostomatidae</taxon>
        <taxon>Bunostominae</taxon>
        <taxon>Necator</taxon>
    </lineage>
</organism>
<evidence type="ECO:0000313" key="2">
    <source>
        <dbReference type="Proteomes" id="UP000053676"/>
    </source>
</evidence>
<sequence length="60" mass="6500">MIVCQSGLHYTLFTTFICEHLNLRAQNCLLLVDAARSGTLSANLYGAILLRATGSPNTCQ</sequence>
<evidence type="ECO:0000313" key="1">
    <source>
        <dbReference type="EMBL" id="ETN76351.1"/>
    </source>
</evidence>
<dbReference type="EMBL" id="KI660234">
    <property type="protein sequence ID" value="ETN76351.1"/>
    <property type="molecule type" value="Genomic_DNA"/>
</dbReference>